<keyword evidence="3" id="KW-0804">Transcription</keyword>
<dbReference type="PANTHER" id="PTHR38445:SF7">
    <property type="entry name" value="GNTR-FAMILY TRANSCRIPTIONAL REGULATOR"/>
    <property type="match status" value="1"/>
</dbReference>
<dbReference type="SUPFAM" id="SSF46785">
    <property type="entry name" value="Winged helix' DNA-binding domain"/>
    <property type="match status" value="1"/>
</dbReference>
<dbReference type="Gene3D" id="1.10.10.10">
    <property type="entry name" value="Winged helix-like DNA-binding domain superfamily/Winged helix DNA-binding domain"/>
    <property type="match status" value="1"/>
</dbReference>
<sequence>MSVFQFRLDGSSGVPPYLQLVQQVRQGLLLGHLRSGDQLPTVKEVVASLAINPNTVVKAYRQLEHEGMVNARPGQGTFITASIEPVAPGPYARLRHSLEQWVRDAHAAGLDDETVTAMFASVHSELRTEGAA</sequence>
<accession>A0A9W6RNL0</accession>
<keyword evidence="1" id="KW-0805">Transcription regulation</keyword>
<evidence type="ECO:0000259" key="4">
    <source>
        <dbReference type="PROSITE" id="PS50949"/>
    </source>
</evidence>
<dbReference type="GO" id="GO:0003677">
    <property type="term" value="F:DNA binding"/>
    <property type="evidence" value="ECO:0007669"/>
    <property type="project" value="UniProtKB-KW"/>
</dbReference>
<evidence type="ECO:0000313" key="6">
    <source>
        <dbReference type="Proteomes" id="UP001165135"/>
    </source>
</evidence>
<gene>
    <name evidence="5" type="primary">ytrA</name>
    <name evidence="5" type="ORF">Airi01_055490</name>
</gene>
<keyword evidence="2" id="KW-0238">DNA-binding</keyword>
<dbReference type="PROSITE" id="PS50949">
    <property type="entry name" value="HTH_GNTR"/>
    <property type="match status" value="1"/>
</dbReference>
<name>A0A9W6RNL0_9ACTN</name>
<dbReference type="EMBL" id="BSTJ01000007">
    <property type="protein sequence ID" value="GLY77282.1"/>
    <property type="molecule type" value="Genomic_DNA"/>
</dbReference>
<proteinExistence type="predicted"/>
<organism evidence="5 6">
    <name type="scientific">Actinoallomurus iriomotensis</name>
    <dbReference type="NCBI Taxonomy" id="478107"/>
    <lineage>
        <taxon>Bacteria</taxon>
        <taxon>Bacillati</taxon>
        <taxon>Actinomycetota</taxon>
        <taxon>Actinomycetes</taxon>
        <taxon>Streptosporangiales</taxon>
        <taxon>Thermomonosporaceae</taxon>
        <taxon>Actinoallomurus</taxon>
    </lineage>
</organism>
<dbReference type="GO" id="GO:0003700">
    <property type="term" value="F:DNA-binding transcription factor activity"/>
    <property type="evidence" value="ECO:0007669"/>
    <property type="project" value="InterPro"/>
</dbReference>
<dbReference type="InterPro" id="IPR036390">
    <property type="entry name" value="WH_DNA-bd_sf"/>
</dbReference>
<evidence type="ECO:0000256" key="2">
    <source>
        <dbReference type="ARBA" id="ARBA00023125"/>
    </source>
</evidence>
<dbReference type="InterPro" id="IPR036388">
    <property type="entry name" value="WH-like_DNA-bd_sf"/>
</dbReference>
<reference evidence="5" key="1">
    <citation type="submission" date="2023-03" db="EMBL/GenBank/DDBJ databases">
        <title>Actinoallomurus iriomotensis NBRC 103681.</title>
        <authorList>
            <person name="Ichikawa N."/>
            <person name="Sato H."/>
            <person name="Tonouchi N."/>
        </authorList>
    </citation>
    <scope>NUCLEOTIDE SEQUENCE</scope>
    <source>
        <strain evidence="5">NBRC 103681</strain>
    </source>
</reference>
<dbReference type="Proteomes" id="UP001165135">
    <property type="component" value="Unassembled WGS sequence"/>
</dbReference>
<dbReference type="AlphaFoldDB" id="A0A9W6RNL0"/>
<comment type="caution">
    <text evidence="5">The sequence shown here is derived from an EMBL/GenBank/DDBJ whole genome shotgun (WGS) entry which is preliminary data.</text>
</comment>
<dbReference type="RefSeq" id="WP_349497995.1">
    <property type="nucleotide sequence ID" value="NZ_BSTJ01000007.1"/>
</dbReference>
<evidence type="ECO:0000256" key="1">
    <source>
        <dbReference type="ARBA" id="ARBA00023015"/>
    </source>
</evidence>
<feature type="domain" description="HTH gntR-type" evidence="4">
    <location>
        <begin position="14"/>
        <end position="82"/>
    </location>
</feature>
<dbReference type="SMART" id="SM00345">
    <property type="entry name" value="HTH_GNTR"/>
    <property type="match status" value="1"/>
</dbReference>
<dbReference type="PANTHER" id="PTHR38445">
    <property type="entry name" value="HTH-TYPE TRANSCRIPTIONAL REPRESSOR YTRA"/>
    <property type="match status" value="1"/>
</dbReference>
<dbReference type="InterPro" id="IPR000524">
    <property type="entry name" value="Tscrpt_reg_HTH_GntR"/>
</dbReference>
<dbReference type="Pfam" id="PF00392">
    <property type="entry name" value="GntR"/>
    <property type="match status" value="1"/>
</dbReference>
<dbReference type="CDD" id="cd07377">
    <property type="entry name" value="WHTH_GntR"/>
    <property type="match status" value="1"/>
</dbReference>
<evidence type="ECO:0000256" key="3">
    <source>
        <dbReference type="ARBA" id="ARBA00023163"/>
    </source>
</evidence>
<protein>
    <submittedName>
        <fullName evidence="5">GntR family transcriptional regulator</fullName>
    </submittedName>
</protein>
<evidence type="ECO:0000313" key="5">
    <source>
        <dbReference type="EMBL" id="GLY77282.1"/>
    </source>
</evidence>